<evidence type="ECO:0000313" key="2">
    <source>
        <dbReference type="EMBL" id="MCA9385738.1"/>
    </source>
</evidence>
<sequence>MTPQNRFVSPFQILYIFVSNPLFVFGLIFLIVGIFSSITFFSYFTSFYEFYLSGSEIAPIQVNALITDRERTSITINDRDVIKYTVNYYVEGKPYTSTIASHSDDLRGTQSVIVSVRPDKPEVIVLGTTLGEGFDFSLLFLLIFPSIGFIIAYFSARRSYGFIQLYKYGTISQAILTKLSPSKLRINNIPVMNMEFRTLDGNGTITVKEHVPMLGTSASHQYLNLPNTEVQRRTKDLSSDPEIQSTHFKIIHNGKSSAVLGANQLLDIDEQGAVQIPMKQFSSRAKFLFIVLGMFLLGFIWILVEAFLHDSLL</sequence>
<keyword evidence="1" id="KW-0472">Membrane</keyword>
<feature type="transmembrane region" description="Helical" evidence="1">
    <location>
        <begin position="21"/>
        <end position="44"/>
    </location>
</feature>
<dbReference type="EMBL" id="JAGQLH010000041">
    <property type="protein sequence ID" value="MCA9385738.1"/>
    <property type="molecule type" value="Genomic_DNA"/>
</dbReference>
<gene>
    <name evidence="2" type="ORF">KC717_03760</name>
</gene>
<dbReference type="Proteomes" id="UP000754563">
    <property type="component" value="Unassembled WGS sequence"/>
</dbReference>
<keyword evidence="1" id="KW-0812">Transmembrane</keyword>
<evidence type="ECO:0000313" key="3">
    <source>
        <dbReference type="Proteomes" id="UP000754563"/>
    </source>
</evidence>
<protein>
    <recommendedName>
        <fullName evidence="4">DUF3592 domain-containing protein</fullName>
    </recommendedName>
</protein>
<organism evidence="2 3">
    <name type="scientific">Candidatus Dojkabacteria bacterium</name>
    <dbReference type="NCBI Taxonomy" id="2099670"/>
    <lineage>
        <taxon>Bacteria</taxon>
        <taxon>Candidatus Dojkabacteria</taxon>
    </lineage>
</organism>
<accession>A0A955RKU0</accession>
<feature type="transmembrane region" description="Helical" evidence="1">
    <location>
        <begin position="136"/>
        <end position="156"/>
    </location>
</feature>
<feature type="transmembrane region" description="Helical" evidence="1">
    <location>
        <begin position="287"/>
        <end position="308"/>
    </location>
</feature>
<name>A0A955RKU0_9BACT</name>
<comment type="caution">
    <text evidence="2">The sequence shown here is derived from an EMBL/GenBank/DDBJ whole genome shotgun (WGS) entry which is preliminary data.</text>
</comment>
<reference evidence="2" key="2">
    <citation type="journal article" date="2021" name="Microbiome">
        <title>Successional dynamics and alternative stable states in a saline activated sludge microbial community over 9 years.</title>
        <authorList>
            <person name="Wang Y."/>
            <person name="Ye J."/>
            <person name="Ju F."/>
            <person name="Liu L."/>
            <person name="Boyd J.A."/>
            <person name="Deng Y."/>
            <person name="Parks D.H."/>
            <person name="Jiang X."/>
            <person name="Yin X."/>
            <person name="Woodcroft B.J."/>
            <person name="Tyson G.W."/>
            <person name="Hugenholtz P."/>
            <person name="Polz M.F."/>
            <person name="Zhang T."/>
        </authorList>
    </citation>
    <scope>NUCLEOTIDE SEQUENCE</scope>
    <source>
        <strain evidence="2">HKST-UBA11</strain>
    </source>
</reference>
<evidence type="ECO:0000256" key="1">
    <source>
        <dbReference type="SAM" id="Phobius"/>
    </source>
</evidence>
<proteinExistence type="predicted"/>
<reference evidence="2" key="1">
    <citation type="submission" date="2020-04" db="EMBL/GenBank/DDBJ databases">
        <authorList>
            <person name="Zhang T."/>
        </authorList>
    </citation>
    <scope>NUCLEOTIDE SEQUENCE</scope>
    <source>
        <strain evidence="2">HKST-UBA11</strain>
    </source>
</reference>
<dbReference type="AlphaFoldDB" id="A0A955RKU0"/>
<evidence type="ECO:0008006" key="4">
    <source>
        <dbReference type="Google" id="ProtNLM"/>
    </source>
</evidence>
<keyword evidence="1" id="KW-1133">Transmembrane helix</keyword>